<evidence type="ECO:0000313" key="10">
    <source>
        <dbReference type="Proteomes" id="UP000070328"/>
    </source>
</evidence>
<dbReference type="GO" id="GO:0000045">
    <property type="term" value="P:autophagosome assembly"/>
    <property type="evidence" value="ECO:0007669"/>
    <property type="project" value="TreeGrafter"/>
</dbReference>
<evidence type="ECO:0000256" key="1">
    <source>
        <dbReference type="ARBA" id="ARBA00004477"/>
    </source>
</evidence>
<comment type="subcellular location">
    <subcellularLocation>
        <location evidence="1">Endoplasmic reticulum membrane</location>
        <topology evidence="1">Multi-pass membrane protein</topology>
    </subcellularLocation>
</comment>
<dbReference type="GO" id="GO:0034975">
    <property type="term" value="P:protein folding in endoplasmic reticulum"/>
    <property type="evidence" value="ECO:0007669"/>
    <property type="project" value="TreeGrafter"/>
</dbReference>
<organism evidence="9 10">
    <name type="scientific">Colletotrichum simmondsii</name>
    <dbReference type="NCBI Taxonomy" id="703756"/>
    <lineage>
        <taxon>Eukaryota</taxon>
        <taxon>Fungi</taxon>
        <taxon>Dikarya</taxon>
        <taxon>Ascomycota</taxon>
        <taxon>Pezizomycotina</taxon>
        <taxon>Sordariomycetes</taxon>
        <taxon>Hypocreomycetidae</taxon>
        <taxon>Glomerellales</taxon>
        <taxon>Glomerellaceae</taxon>
        <taxon>Colletotrichum</taxon>
        <taxon>Colletotrichum acutatum species complex</taxon>
    </lineage>
</organism>
<dbReference type="PANTHER" id="PTHR20994:SF0">
    <property type="entry name" value="ER MEMBRANE PROTEIN COMPLEX SUBUNIT 6"/>
    <property type="match status" value="1"/>
</dbReference>
<evidence type="ECO:0000256" key="7">
    <source>
        <dbReference type="ARBA" id="ARBA00023136"/>
    </source>
</evidence>
<evidence type="ECO:0000256" key="4">
    <source>
        <dbReference type="ARBA" id="ARBA00022692"/>
    </source>
</evidence>
<dbReference type="Pfam" id="PF07019">
    <property type="entry name" value="EMC6"/>
    <property type="match status" value="1"/>
</dbReference>
<evidence type="ECO:0000256" key="2">
    <source>
        <dbReference type="ARBA" id="ARBA00009436"/>
    </source>
</evidence>
<name>A0A135TLL1_9PEZI</name>
<keyword evidence="5" id="KW-0256">Endoplasmic reticulum</keyword>
<keyword evidence="4 8" id="KW-0812">Transmembrane</keyword>
<comment type="similarity">
    <text evidence="2">Belongs to the EMC6 family.</text>
</comment>
<evidence type="ECO:0000256" key="6">
    <source>
        <dbReference type="ARBA" id="ARBA00022989"/>
    </source>
</evidence>
<dbReference type="InterPro" id="IPR029008">
    <property type="entry name" value="EMC6-like"/>
</dbReference>
<keyword evidence="7 8" id="KW-0472">Membrane</keyword>
<dbReference type="GO" id="GO:0072546">
    <property type="term" value="C:EMC complex"/>
    <property type="evidence" value="ECO:0007669"/>
    <property type="project" value="InterPro"/>
</dbReference>
<evidence type="ECO:0000313" key="9">
    <source>
        <dbReference type="EMBL" id="KXH49093.1"/>
    </source>
</evidence>
<dbReference type="InterPro" id="IPR008504">
    <property type="entry name" value="Emc6"/>
</dbReference>
<proteinExistence type="inferred from homology"/>
<accession>A0A135TLL1</accession>
<reference evidence="9 10" key="1">
    <citation type="submission" date="2014-02" db="EMBL/GenBank/DDBJ databases">
        <title>The genome sequence of Colletotrichum simmondsii CBS122122.</title>
        <authorList>
            <person name="Baroncelli R."/>
            <person name="Thon M.R."/>
        </authorList>
    </citation>
    <scope>NUCLEOTIDE SEQUENCE [LARGE SCALE GENOMIC DNA]</scope>
    <source>
        <strain evidence="9 10">CBS122122</strain>
    </source>
</reference>
<evidence type="ECO:0000256" key="3">
    <source>
        <dbReference type="ARBA" id="ARBA00020827"/>
    </source>
</evidence>
<evidence type="ECO:0000256" key="8">
    <source>
        <dbReference type="SAM" id="Phobius"/>
    </source>
</evidence>
<gene>
    <name evidence="9" type="ORF">CSIM01_09224</name>
</gene>
<dbReference type="Proteomes" id="UP000070328">
    <property type="component" value="Unassembled WGS sequence"/>
</dbReference>
<comment type="caution">
    <text evidence="9">The sequence shown here is derived from an EMBL/GenBank/DDBJ whole genome shotgun (WGS) entry which is preliminary data.</text>
</comment>
<protein>
    <recommendedName>
        <fullName evidence="3">ER membrane protein complex subunit 6</fullName>
    </recommendedName>
</protein>
<dbReference type="EMBL" id="JFBX01000121">
    <property type="protein sequence ID" value="KXH49093.1"/>
    <property type="molecule type" value="Genomic_DNA"/>
</dbReference>
<keyword evidence="10" id="KW-1185">Reference proteome</keyword>
<feature type="transmembrane region" description="Helical" evidence="8">
    <location>
        <begin position="85"/>
        <end position="110"/>
    </location>
</feature>
<evidence type="ECO:0000256" key="5">
    <source>
        <dbReference type="ARBA" id="ARBA00022824"/>
    </source>
</evidence>
<sequence length="112" mass="12313">MPSERDYQISPIVQESVMHNTKSLSASLFGVAAGILGLESYSGFLFYLVFSFITAALFYVLRIAPESTSAGLPFLSTSRYFKGPFDFWTSGLLGGLSGFILTWTLFYGLVRA</sequence>
<feature type="transmembrane region" description="Helical" evidence="8">
    <location>
        <begin position="44"/>
        <end position="64"/>
    </location>
</feature>
<dbReference type="AlphaFoldDB" id="A0A135TLL1"/>
<dbReference type="PANTHER" id="PTHR20994">
    <property type="entry name" value="ER MEMBRANE PROTEIN COMPLEX SUBUNIT 6"/>
    <property type="match status" value="1"/>
</dbReference>
<dbReference type="OrthoDB" id="16510at2759"/>
<keyword evidence="6 8" id="KW-1133">Transmembrane helix</keyword>